<reference evidence="1" key="1">
    <citation type="submission" date="2020-08" db="EMBL/GenBank/DDBJ databases">
        <title>Genome sequencing and assembly of the red palm weevil Rhynchophorus ferrugineus.</title>
        <authorList>
            <person name="Dias G.B."/>
            <person name="Bergman C.M."/>
            <person name="Manee M."/>
        </authorList>
    </citation>
    <scope>NUCLEOTIDE SEQUENCE</scope>
    <source>
        <strain evidence="1">AA-2017</strain>
        <tissue evidence="1">Whole larva</tissue>
    </source>
</reference>
<evidence type="ECO:0000313" key="1">
    <source>
        <dbReference type="EMBL" id="KAF7271899.1"/>
    </source>
</evidence>
<evidence type="ECO:0000313" key="2">
    <source>
        <dbReference type="Proteomes" id="UP000625711"/>
    </source>
</evidence>
<dbReference type="EMBL" id="JAACXV010013883">
    <property type="protein sequence ID" value="KAF7271899.1"/>
    <property type="molecule type" value="Genomic_DNA"/>
</dbReference>
<accession>A0A834I111</accession>
<dbReference type="AlphaFoldDB" id="A0A834I111"/>
<gene>
    <name evidence="1" type="ORF">GWI33_015277</name>
</gene>
<proteinExistence type="predicted"/>
<comment type="caution">
    <text evidence="1">The sequence shown here is derived from an EMBL/GenBank/DDBJ whole genome shotgun (WGS) entry which is preliminary data.</text>
</comment>
<dbReference type="Proteomes" id="UP000625711">
    <property type="component" value="Unassembled WGS sequence"/>
</dbReference>
<organism evidence="1 2">
    <name type="scientific">Rhynchophorus ferrugineus</name>
    <name type="common">Red palm weevil</name>
    <name type="synonym">Curculio ferrugineus</name>
    <dbReference type="NCBI Taxonomy" id="354439"/>
    <lineage>
        <taxon>Eukaryota</taxon>
        <taxon>Metazoa</taxon>
        <taxon>Ecdysozoa</taxon>
        <taxon>Arthropoda</taxon>
        <taxon>Hexapoda</taxon>
        <taxon>Insecta</taxon>
        <taxon>Pterygota</taxon>
        <taxon>Neoptera</taxon>
        <taxon>Endopterygota</taxon>
        <taxon>Coleoptera</taxon>
        <taxon>Polyphaga</taxon>
        <taxon>Cucujiformia</taxon>
        <taxon>Curculionidae</taxon>
        <taxon>Dryophthorinae</taxon>
        <taxon>Rhynchophorus</taxon>
    </lineage>
</organism>
<name>A0A834I111_RHYFE</name>
<protein>
    <submittedName>
        <fullName evidence="1">Uncharacterized protein</fullName>
    </submittedName>
</protein>
<sequence length="78" mass="9349">MSTEDVVRCIKYICPEESQKKEIWEYRELQLYYVLCKRNLLKHFFYLRAGAGIFGGKRVLILETDLLKNTLHCIFCRT</sequence>
<keyword evidence="2" id="KW-1185">Reference proteome</keyword>